<name>A0A1Q4V4Y5_9ACTN</name>
<feature type="domain" description="N-acetyltransferase" evidence="4">
    <location>
        <begin position="23"/>
        <end position="178"/>
    </location>
</feature>
<feature type="region of interest" description="Disordered" evidence="3">
    <location>
        <begin position="46"/>
        <end position="67"/>
    </location>
</feature>
<evidence type="ECO:0000256" key="3">
    <source>
        <dbReference type="SAM" id="MobiDB-lite"/>
    </source>
</evidence>
<evidence type="ECO:0000259" key="4">
    <source>
        <dbReference type="PROSITE" id="PS51186"/>
    </source>
</evidence>
<evidence type="ECO:0000256" key="1">
    <source>
        <dbReference type="ARBA" id="ARBA00022679"/>
    </source>
</evidence>
<keyword evidence="6" id="KW-1185">Reference proteome</keyword>
<dbReference type="EMBL" id="LFBV01000005">
    <property type="protein sequence ID" value="OKH92881.1"/>
    <property type="molecule type" value="Genomic_DNA"/>
</dbReference>
<protein>
    <submittedName>
        <fullName evidence="5">Streptothricin acetyltransferase</fullName>
    </submittedName>
</protein>
<dbReference type="GO" id="GO:0016747">
    <property type="term" value="F:acyltransferase activity, transferring groups other than amino-acyl groups"/>
    <property type="evidence" value="ECO:0007669"/>
    <property type="project" value="InterPro"/>
</dbReference>
<proteinExistence type="predicted"/>
<dbReference type="Proteomes" id="UP000186455">
    <property type="component" value="Unassembled WGS sequence"/>
</dbReference>
<dbReference type="CDD" id="cd04301">
    <property type="entry name" value="NAT_SF"/>
    <property type="match status" value="1"/>
</dbReference>
<dbReference type="GeneID" id="96795754"/>
<dbReference type="SUPFAM" id="SSF55729">
    <property type="entry name" value="Acyl-CoA N-acyltransferases (Nat)"/>
    <property type="match status" value="1"/>
</dbReference>
<evidence type="ECO:0000256" key="2">
    <source>
        <dbReference type="ARBA" id="ARBA00023315"/>
    </source>
</evidence>
<evidence type="ECO:0000313" key="6">
    <source>
        <dbReference type="Proteomes" id="UP000186455"/>
    </source>
</evidence>
<dbReference type="AlphaFoldDB" id="A0A1Q4V4Y5"/>
<dbReference type="Gene3D" id="3.40.630.30">
    <property type="match status" value="1"/>
</dbReference>
<evidence type="ECO:0000313" key="5">
    <source>
        <dbReference type="EMBL" id="OKH92881.1"/>
    </source>
</evidence>
<sequence length="178" mass="19247">MIDMRVANSADYDRIDALDDSFTTDRIMHVTSGEAGFEIRSVAVQPPLRKEYPPTGEEGGGSGDPDAPHIVVAVTDGEIIGFVAVRYAAWNRRAHVEQITVAPGHRGKGLGSALMAQAEAYGRKCDARTLWLEVTNVNAPAVRAYRRMGFEVCGLDTSLYVGTPSEGEIALYMGKSLM</sequence>
<reference evidence="5 6" key="1">
    <citation type="submission" date="2015-06" db="EMBL/GenBank/DDBJ databases">
        <title>Cloning and characterization of the uncialamcin biosynthetic gene cluster.</title>
        <authorList>
            <person name="Yan X."/>
            <person name="Huang T."/>
            <person name="Ge H."/>
            <person name="Shen B."/>
        </authorList>
    </citation>
    <scope>NUCLEOTIDE SEQUENCE [LARGE SCALE GENOMIC DNA]</scope>
    <source>
        <strain evidence="5 6">DCA2648</strain>
    </source>
</reference>
<dbReference type="InterPro" id="IPR000182">
    <property type="entry name" value="GNAT_dom"/>
</dbReference>
<dbReference type="PANTHER" id="PTHR43877:SF2">
    <property type="entry name" value="AMINOALKYLPHOSPHONATE N-ACETYLTRANSFERASE-RELATED"/>
    <property type="match status" value="1"/>
</dbReference>
<organism evidence="5 6">
    <name type="scientific">Streptomyces uncialis</name>
    <dbReference type="NCBI Taxonomy" id="1048205"/>
    <lineage>
        <taxon>Bacteria</taxon>
        <taxon>Bacillati</taxon>
        <taxon>Actinomycetota</taxon>
        <taxon>Actinomycetes</taxon>
        <taxon>Kitasatosporales</taxon>
        <taxon>Streptomycetaceae</taxon>
        <taxon>Streptomyces</taxon>
    </lineage>
</organism>
<accession>A0A1Q4V4Y5</accession>
<dbReference type="RefSeq" id="WP_073790752.1">
    <property type="nucleotide sequence ID" value="NZ_CP109290.1"/>
</dbReference>
<keyword evidence="1 5" id="KW-0808">Transferase</keyword>
<gene>
    <name evidence="5" type="ORF">AB852_20385</name>
</gene>
<keyword evidence="2" id="KW-0012">Acyltransferase</keyword>
<comment type="caution">
    <text evidence="5">The sequence shown here is derived from an EMBL/GenBank/DDBJ whole genome shotgun (WGS) entry which is preliminary data.</text>
</comment>
<dbReference type="PANTHER" id="PTHR43877">
    <property type="entry name" value="AMINOALKYLPHOSPHONATE N-ACETYLTRANSFERASE-RELATED-RELATED"/>
    <property type="match status" value="1"/>
</dbReference>
<dbReference type="Pfam" id="PF00583">
    <property type="entry name" value="Acetyltransf_1"/>
    <property type="match status" value="1"/>
</dbReference>
<dbReference type="InterPro" id="IPR016181">
    <property type="entry name" value="Acyl_CoA_acyltransferase"/>
</dbReference>
<dbReference type="InterPro" id="IPR050832">
    <property type="entry name" value="Bact_Acetyltransf"/>
</dbReference>
<dbReference type="PROSITE" id="PS51186">
    <property type="entry name" value="GNAT"/>
    <property type="match status" value="1"/>
</dbReference>